<gene>
    <name evidence="6" type="ORF">L3X38_005965</name>
</gene>
<evidence type="ECO:0000256" key="2">
    <source>
        <dbReference type="ARBA" id="ARBA00022771"/>
    </source>
</evidence>
<dbReference type="PROSITE" id="PS51999">
    <property type="entry name" value="ZF_GRF"/>
    <property type="match status" value="1"/>
</dbReference>
<accession>A0AAD5F4Q4</accession>
<reference evidence="6 7" key="1">
    <citation type="journal article" date="2022" name="G3 (Bethesda)">
        <title>Whole-genome sequence and methylome profiling of the almond [Prunus dulcis (Mill.) D.A. Webb] cultivar 'Nonpareil'.</title>
        <authorList>
            <person name="D'Amico-Willman K.M."/>
            <person name="Ouma W.Z."/>
            <person name="Meulia T."/>
            <person name="Sideli G.M."/>
            <person name="Gradziel T.M."/>
            <person name="Fresnedo-Ramirez J."/>
        </authorList>
    </citation>
    <scope>NUCLEOTIDE SEQUENCE [LARGE SCALE GENOMIC DNA]</scope>
    <source>
        <strain evidence="6">Clone GOH B32 T37-40</strain>
    </source>
</reference>
<name>A0AAD5F4Q4_PRUDU</name>
<feature type="domain" description="GRF-type" evidence="5">
    <location>
        <begin position="6"/>
        <end position="48"/>
    </location>
</feature>
<comment type="caution">
    <text evidence="6">The sequence shown here is derived from an EMBL/GenBank/DDBJ whole genome shotgun (WGS) entry which is preliminary data.</text>
</comment>
<sequence>MEVPKCCCGKQAQEFTSWTDANPWRCFFGCVKYGRGQGCNFFQWIDPRMGERSRTVIPGLLRKLLVLTTIGASIEFFDYELLVLIAIGSIEGFDSCIHQTIVYA</sequence>
<protein>
    <recommendedName>
        <fullName evidence="5">GRF-type domain-containing protein</fullName>
    </recommendedName>
</protein>
<dbReference type="Proteomes" id="UP001054821">
    <property type="component" value="Chromosome 1"/>
</dbReference>
<keyword evidence="2 4" id="KW-0863">Zinc-finger</keyword>
<proteinExistence type="predicted"/>
<dbReference type="AlphaFoldDB" id="A0AAD5F4Q4"/>
<keyword evidence="3" id="KW-0862">Zinc</keyword>
<evidence type="ECO:0000256" key="1">
    <source>
        <dbReference type="ARBA" id="ARBA00022723"/>
    </source>
</evidence>
<dbReference type="PANTHER" id="PTHR33248">
    <property type="entry name" value="ZINC ION-BINDING PROTEIN"/>
    <property type="match status" value="1"/>
</dbReference>
<dbReference type="GO" id="GO:0008270">
    <property type="term" value="F:zinc ion binding"/>
    <property type="evidence" value="ECO:0007669"/>
    <property type="project" value="UniProtKB-KW"/>
</dbReference>
<keyword evidence="1" id="KW-0479">Metal-binding</keyword>
<dbReference type="EMBL" id="JAJFAZ020000001">
    <property type="protein sequence ID" value="KAI5353073.1"/>
    <property type="molecule type" value="Genomic_DNA"/>
</dbReference>
<dbReference type="InterPro" id="IPR010666">
    <property type="entry name" value="Znf_GRF"/>
</dbReference>
<evidence type="ECO:0000313" key="6">
    <source>
        <dbReference type="EMBL" id="KAI5353073.1"/>
    </source>
</evidence>
<evidence type="ECO:0000256" key="3">
    <source>
        <dbReference type="ARBA" id="ARBA00022833"/>
    </source>
</evidence>
<keyword evidence="7" id="KW-1185">Reference proteome</keyword>
<evidence type="ECO:0000256" key="4">
    <source>
        <dbReference type="PROSITE-ProRule" id="PRU01343"/>
    </source>
</evidence>
<organism evidence="6 7">
    <name type="scientific">Prunus dulcis</name>
    <name type="common">Almond</name>
    <name type="synonym">Amygdalus dulcis</name>
    <dbReference type="NCBI Taxonomy" id="3755"/>
    <lineage>
        <taxon>Eukaryota</taxon>
        <taxon>Viridiplantae</taxon>
        <taxon>Streptophyta</taxon>
        <taxon>Embryophyta</taxon>
        <taxon>Tracheophyta</taxon>
        <taxon>Spermatophyta</taxon>
        <taxon>Magnoliopsida</taxon>
        <taxon>eudicotyledons</taxon>
        <taxon>Gunneridae</taxon>
        <taxon>Pentapetalae</taxon>
        <taxon>rosids</taxon>
        <taxon>fabids</taxon>
        <taxon>Rosales</taxon>
        <taxon>Rosaceae</taxon>
        <taxon>Amygdaloideae</taxon>
        <taxon>Amygdaleae</taxon>
        <taxon>Prunus</taxon>
    </lineage>
</organism>
<evidence type="ECO:0000259" key="5">
    <source>
        <dbReference type="PROSITE" id="PS51999"/>
    </source>
</evidence>
<evidence type="ECO:0000313" key="7">
    <source>
        <dbReference type="Proteomes" id="UP001054821"/>
    </source>
</evidence>